<dbReference type="GO" id="GO:0003341">
    <property type="term" value="P:cilium movement"/>
    <property type="evidence" value="ECO:0007669"/>
    <property type="project" value="InterPro"/>
</dbReference>
<dbReference type="GO" id="GO:0005930">
    <property type="term" value="C:axoneme"/>
    <property type="evidence" value="ECO:0007669"/>
    <property type="project" value="InterPro"/>
</dbReference>
<dbReference type="GO" id="GO:0036159">
    <property type="term" value="P:inner dynein arm assembly"/>
    <property type="evidence" value="ECO:0007669"/>
    <property type="project" value="InterPro"/>
</dbReference>
<evidence type="ECO:0000256" key="2">
    <source>
        <dbReference type="ARBA" id="ARBA00016725"/>
    </source>
</evidence>
<proteinExistence type="inferred from homology"/>
<protein>
    <recommendedName>
        <fullName evidence="2">Coiled-coil domain-containing protein 39</fullName>
    </recommendedName>
</protein>
<evidence type="ECO:0000256" key="4">
    <source>
        <dbReference type="ARBA" id="ARBA00045182"/>
    </source>
</evidence>
<dbReference type="Pfam" id="PF24161">
    <property type="entry name" value="CCDC39"/>
    <property type="match status" value="1"/>
</dbReference>
<evidence type="ECO:0000313" key="6">
    <source>
        <dbReference type="WBParaSite" id="MCU_003571-RA"/>
    </source>
</evidence>
<evidence type="ECO:0000256" key="1">
    <source>
        <dbReference type="ARBA" id="ARBA00005805"/>
    </source>
</evidence>
<dbReference type="PANTHER" id="PTHR18962:SF0">
    <property type="entry name" value="COILED-COIL DOMAIN-CONTAINING PROTEIN 39"/>
    <property type="match status" value="1"/>
</dbReference>
<dbReference type="AlphaFoldDB" id="A0A5K3EYH3"/>
<evidence type="ECO:0000256" key="3">
    <source>
        <dbReference type="ARBA" id="ARBA00023054"/>
    </source>
</evidence>
<comment type="function">
    <text evidence="4">Required for assembly of dynein regulatory complex (DRC) and inner dynein arm (IDA) complexes, which are responsible for ciliary beat regulation, thereby playing a central role in motility in cilia and flagella. Probably acts together with CCDC40 to form a molecular ruler that determines the 96 nanometer (nm) repeat length and arrangements of components in cilia and flagella. Not required for outer dynein arm complexes assembly.</text>
</comment>
<keyword evidence="3 5" id="KW-0175">Coiled coil</keyword>
<dbReference type="GO" id="GO:0060285">
    <property type="term" value="P:cilium-dependent cell motility"/>
    <property type="evidence" value="ECO:0007669"/>
    <property type="project" value="TreeGrafter"/>
</dbReference>
<dbReference type="PANTHER" id="PTHR18962">
    <property type="entry name" value="COILED-COIL DOMAIN-CONTAINING PROTEIN 39"/>
    <property type="match status" value="1"/>
</dbReference>
<reference evidence="6" key="1">
    <citation type="submission" date="2019-11" db="UniProtKB">
        <authorList>
            <consortium name="WormBaseParasite"/>
        </authorList>
    </citation>
    <scope>IDENTIFICATION</scope>
</reference>
<feature type="coiled-coil region" evidence="5">
    <location>
        <begin position="259"/>
        <end position="293"/>
    </location>
</feature>
<evidence type="ECO:0000256" key="5">
    <source>
        <dbReference type="SAM" id="Coils"/>
    </source>
</evidence>
<accession>A0A5K3EYH3</accession>
<comment type="similarity">
    <text evidence="1">Belongs to the CCDC39 family.</text>
</comment>
<organism evidence="6">
    <name type="scientific">Mesocestoides corti</name>
    <name type="common">Flatworm</name>
    <dbReference type="NCBI Taxonomy" id="53468"/>
    <lineage>
        <taxon>Eukaryota</taxon>
        <taxon>Metazoa</taxon>
        <taxon>Spiralia</taxon>
        <taxon>Lophotrochozoa</taxon>
        <taxon>Platyhelminthes</taxon>
        <taxon>Cestoda</taxon>
        <taxon>Eucestoda</taxon>
        <taxon>Cyclophyllidea</taxon>
        <taxon>Mesocestoididae</taxon>
        <taxon>Mesocestoides</taxon>
    </lineage>
</organism>
<dbReference type="InterPro" id="IPR033290">
    <property type="entry name" value="CCDC39"/>
</dbReference>
<sequence>QLIKSEKEFLDLQTAYSVLQTETDNTNSQLKSLKCLMRRCCLDLSSRLSKTNQIQKLILLNKKTIQATCEDTLRLKERIEQIFESKLSISQLQIETEKWLRNEEKNTAKLTEEIERFCKDKFRVTQERMAANSEKLRLQSVIRGDKIELKNLDVLIRKEEEKMANKEHIIYDQALKIFQLESRIDRLQNETPEVGSSGIQEDINKLSDELSRLSEVQIKLSDELKSIQVESKKTDHTTEKLLKEKASTSAQRTNDEVYVERTEKLLRQKRTNYNQLVVEKTMLRLKLREAEKKLIAYTD</sequence>
<name>A0A5K3EYH3_MESCO</name>
<dbReference type="WBParaSite" id="MCU_003571-RA">
    <property type="protein sequence ID" value="MCU_003571-RA"/>
    <property type="gene ID" value="MCU_003571"/>
</dbReference>